<sequence length="73" mass="8543">MASFFYFFNEENRKPQPCFTEYANQIDLMRKKLETYVSLKPAIFSDVNQPELLHLSWYLTALDCGVLTIAAYP</sequence>
<protein>
    <submittedName>
        <fullName evidence="1">Uncharacterized protein</fullName>
    </submittedName>
</protein>
<dbReference type="Proteomes" id="UP000277236">
    <property type="component" value="Unassembled WGS sequence"/>
</dbReference>
<name>A0A3M4LIT8_PSECI</name>
<accession>A0A3M4LIT8</accession>
<dbReference type="AlphaFoldDB" id="A0A3M4LIT8"/>
<dbReference type="EMBL" id="RBRE01000087">
    <property type="protein sequence ID" value="RMQ41428.1"/>
    <property type="molecule type" value="Genomic_DNA"/>
</dbReference>
<reference evidence="1 2" key="1">
    <citation type="submission" date="2018-08" db="EMBL/GenBank/DDBJ databases">
        <title>Recombination of ecologically and evolutionarily significant loci maintains genetic cohesion in the Pseudomonas syringae species complex.</title>
        <authorList>
            <person name="Dillon M."/>
            <person name="Thakur S."/>
            <person name="Almeida R.N.D."/>
            <person name="Weir B.S."/>
            <person name="Guttman D.S."/>
        </authorList>
    </citation>
    <scope>NUCLEOTIDE SEQUENCE [LARGE SCALE GENOMIC DNA]</scope>
    <source>
        <strain evidence="1 2">ICMP 3353</strain>
    </source>
</reference>
<organism evidence="1 2">
    <name type="scientific">Pseudomonas cichorii</name>
    <dbReference type="NCBI Taxonomy" id="36746"/>
    <lineage>
        <taxon>Bacteria</taxon>
        <taxon>Pseudomonadati</taxon>
        <taxon>Pseudomonadota</taxon>
        <taxon>Gammaproteobacteria</taxon>
        <taxon>Pseudomonadales</taxon>
        <taxon>Pseudomonadaceae</taxon>
        <taxon>Pseudomonas</taxon>
    </lineage>
</organism>
<comment type="caution">
    <text evidence="1">The sequence shown here is derived from an EMBL/GenBank/DDBJ whole genome shotgun (WGS) entry which is preliminary data.</text>
</comment>
<evidence type="ECO:0000313" key="1">
    <source>
        <dbReference type="EMBL" id="RMQ41428.1"/>
    </source>
</evidence>
<gene>
    <name evidence="1" type="ORF">ALQ04_200009</name>
</gene>
<evidence type="ECO:0000313" key="2">
    <source>
        <dbReference type="Proteomes" id="UP000277236"/>
    </source>
</evidence>
<proteinExistence type="predicted"/>